<organism evidence="4 5">
    <name type="scientific">Rhodanobacter denitrificans</name>
    <dbReference type="NCBI Taxonomy" id="666685"/>
    <lineage>
        <taxon>Bacteria</taxon>
        <taxon>Pseudomonadati</taxon>
        <taxon>Pseudomonadota</taxon>
        <taxon>Gammaproteobacteria</taxon>
        <taxon>Lysobacterales</taxon>
        <taxon>Rhodanobacteraceae</taxon>
        <taxon>Rhodanobacter</taxon>
    </lineage>
</organism>
<feature type="domain" description="YCII-related" evidence="3">
    <location>
        <begin position="56"/>
        <end position="130"/>
    </location>
</feature>
<evidence type="ECO:0000313" key="5">
    <source>
        <dbReference type="Proteomes" id="UP000249046"/>
    </source>
</evidence>
<evidence type="ECO:0000313" key="4">
    <source>
        <dbReference type="EMBL" id="PZQ13193.1"/>
    </source>
</evidence>
<comment type="similarity">
    <text evidence="1">Belongs to the YciI family.</text>
</comment>
<protein>
    <recommendedName>
        <fullName evidence="3">YCII-related domain-containing protein</fullName>
    </recommendedName>
</protein>
<dbReference type="EMBL" id="QFPO01000010">
    <property type="protein sequence ID" value="PZQ13193.1"/>
    <property type="molecule type" value="Genomic_DNA"/>
</dbReference>
<name>A0A2W5M727_9GAMM</name>
<dbReference type="InterPro" id="IPR011008">
    <property type="entry name" value="Dimeric_a/b-barrel"/>
</dbReference>
<dbReference type="AlphaFoldDB" id="A0A2W5M727"/>
<reference evidence="4 5" key="1">
    <citation type="submission" date="2017-08" db="EMBL/GenBank/DDBJ databases">
        <title>Infants hospitalized years apart are colonized by the same room-sourced microbial strains.</title>
        <authorList>
            <person name="Brooks B."/>
            <person name="Olm M.R."/>
            <person name="Firek B.A."/>
            <person name="Baker R."/>
            <person name="Thomas B.C."/>
            <person name="Morowitz M.J."/>
            <person name="Banfield J.F."/>
        </authorList>
    </citation>
    <scope>NUCLEOTIDE SEQUENCE [LARGE SCALE GENOMIC DNA]</scope>
    <source>
        <strain evidence="4">S2_005_003_R2_42</strain>
    </source>
</reference>
<gene>
    <name evidence="4" type="ORF">DI564_11845</name>
</gene>
<evidence type="ECO:0000256" key="2">
    <source>
        <dbReference type="SAM" id="SignalP"/>
    </source>
</evidence>
<keyword evidence="2" id="KW-0732">Signal</keyword>
<dbReference type="Proteomes" id="UP000249046">
    <property type="component" value="Unassembled WGS sequence"/>
</dbReference>
<dbReference type="Pfam" id="PF03795">
    <property type="entry name" value="YCII"/>
    <property type="match status" value="1"/>
</dbReference>
<evidence type="ECO:0000259" key="3">
    <source>
        <dbReference type="Pfam" id="PF03795"/>
    </source>
</evidence>
<dbReference type="InterPro" id="IPR005545">
    <property type="entry name" value="YCII"/>
</dbReference>
<evidence type="ECO:0000256" key="1">
    <source>
        <dbReference type="ARBA" id="ARBA00007689"/>
    </source>
</evidence>
<sequence length="160" mass="16857">MSTYGKGFAMAIVFLALGSPAAADPPPVPATPIHDAALARALGADELGMRHYVLVVLKTGPHTMPAGPERDAMFKGHFANISRLAADGKLAVAGSLDGVDGWRGLFILATADLDEARRLVETDPVVARGEMVAEYHALYSSAALMQVNETHGRIAAKQRP</sequence>
<dbReference type="SUPFAM" id="SSF54909">
    <property type="entry name" value="Dimeric alpha+beta barrel"/>
    <property type="match status" value="1"/>
</dbReference>
<proteinExistence type="inferred from homology"/>
<feature type="signal peptide" evidence="2">
    <location>
        <begin position="1"/>
        <end position="23"/>
    </location>
</feature>
<comment type="caution">
    <text evidence="4">The sequence shown here is derived from an EMBL/GenBank/DDBJ whole genome shotgun (WGS) entry which is preliminary data.</text>
</comment>
<dbReference type="Gene3D" id="3.30.70.1060">
    <property type="entry name" value="Dimeric alpha+beta barrel"/>
    <property type="match status" value="1"/>
</dbReference>
<feature type="chain" id="PRO_5015870648" description="YCII-related domain-containing protein" evidence="2">
    <location>
        <begin position="24"/>
        <end position="160"/>
    </location>
</feature>
<accession>A0A2W5M727</accession>